<dbReference type="AlphaFoldDB" id="A8ZWT1"/>
<dbReference type="EMBL" id="CP000859">
    <property type="protein sequence ID" value="ABW68412.1"/>
    <property type="molecule type" value="Genomic_DNA"/>
</dbReference>
<dbReference type="Gene3D" id="3.30.530.20">
    <property type="match status" value="1"/>
</dbReference>
<dbReference type="Proteomes" id="UP000008561">
    <property type="component" value="Chromosome"/>
</dbReference>
<protein>
    <recommendedName>
        <fullName evidence="3">SRPBCC domain-containing protein</fullName>
    </recommendedName>
</protein>
<dbReference type="PANTHER" id="PTHR36166">
    <property type="entry name" value="CHROMOSOME 9, WHOLE GENOME SHOTGUN SEQUENCE"/>
    <property type="match status" value="1"/>
</dbReference>
<dbReference type="STRING" id="96561.Dole_2609"/>
<proteinExistence type="predicted"/>
<gene>
    <name evidence="1" type="ordered locus">Dole_2609</name>
</gene>
<dbReference type="SUPFAM" id="SSF55961">
    <property type="entry name" value="Bet v1-like"/>
    <property type="match status" value="1"/>
</dbReference>
<accession>A8ZWT1</accession>
<dbReference type="HOGENOM" id="CLU_069867_4_0_7"/>
<organism evidence="1 2">
    <name type="scientific">Desulfosudis oleivorans (strain DSM 6200 / JCM 39069 / Hxd3)</name>
    <name type="common">Desulfococcus oleovorans</name>
    <dbReference type="NCBI Taxonomy" id="96561"/>
    <lineage>
        <taxon>Bacteria</taxon>
        <taxon>Pseudomonadati</taxon>
        <taxon>Thermodesulfobacteriota</taxon>
        <taxon>Desulfobacteria</taxon>
        <taxon>Desulfobacterales</taxon>
        <taxon>Desulfosudaceae</taxon>
        <taxon>Desulfosudis</taxon>
    </lineage>
</organism>
<dbReference type="Pfam" id="PF10604">
    <property type="entry name" value="Polyketide_cyc2"/>
    <property type="match status" value="1"/>
</dbReference>
<dbReference type="KEGG" id="dol:Dole_2609"/>
<evidence type="ECO:0008006" key="3">
    <source>
        <dbReference type="Google" id="ProtNLM"/>
    </source>
</evidence>
<keyword evidence="2" id="KW-1185">Reference proteome</keyword>
<dbReference type="InterPro" id="IPR023393">
    <property type="entry name" value="START-like_dom_sf"/>
</dbReference>
<reference evidence="1 2" key="1">
    <citation type="submission" date="2007-10" db="EMBL/GenBank/DDBJ databases">
        <title>Complete sequence of Desulfococcus oleovorans Hxd3.</title>
        <authorList>
            <consortium name="US DOE Joint Genome Institute"/>
            <person name="Copeland A."/>
            <person name="Lucas S."/>
            <person name="Lapidus A."/>
            <person name="Barry K."/>
            <person name="Glavina del Rio T."/>
            <person name="Dalin E."/>
            <person name="Tice H."/>
            <person name="Pitluck S."/>
            <person name="Kiss H."/>
            <person name="Brettin T."/>
            <person name="Bruce D."/>
            <person name="Detter J.C."/>
            <person name="Han C."/>
            <person name="Schmutz J."/>
            <person name="Larimer F."/>
            <person name="Land M."/>
            <person name="Hauser L."/>
            <person name="Kyrpides N."/>
            <person name="Kim E."/>
            <person name="Wawrik B."/>
            <person name="Richardson P."/>
        </authorList>
    </citation>
    <scope>NUCLEOTIDE SEQUENCE [LARGE SCALE GENOMIC DNA]</scope>
    <source>
        <strain evidence="2">DSM 6200 / JCM 39069 / Hxd3</strain>
    </source>
</reference>
<dbReference type="CDD" id="cd07822">
    <property type="entry name" value="SRPBCC_4"/>
    <property type="match status" value="1"/>
</dbReference>
<evidence type="ECO:0000313" key="2">
    <source>
        <dbReference type="Proteomes" id="UP000008561"/>
    </source>
</evidence>
<name>A8ZWT1_DESOH</name>
<dbReference type="PANTHER" id="PTHR36166:SF1">
    <property type="entry name" value="SRPBCC DOMAIN-CONTAINING PROTEIN"/>
    <property type="match status" value="1"/>
</dbReference>
<dbReference type="InterPro" id="IPR019587">
    <property type="entry name" value="Polyketide_cyclase/dehydratase"/>
</dbReference>
<sequence length="162" mass="18564">MTLKSFLDTRRHSMFKKEIHTEIDIDAKPDVVWNVLVDLAAYPEWNPMVKEAGGAVQAGQRLCLRYHPEGQKSRIFKPLLLVVLPGRELRWQGQPGIRFLLESEHIYLLKETTGGKTHLDHDMVFWGLLIPPVKNLIDKTIRGPFNDLNRALKLRAEGMGTN</sequence>
<dbReference type="eggNOG" id="COG4891">
    <property type="taxonomic scope" value="Bacteria"/>
</dbReference>
<evidence type="ECO:0000313" key="1">
    <source>
        <dbReference type="EMBL" id="ABW68412.1"/>
    </source>
</evidence>